<evidence type="ECO:0000256" key="1">
    <source>
        <dbReference type="ARBA" id="ARBA00004459"/>
    </source>
</evidence>
<feature type="compositionally biased region" description="Low complexity" evidence="7">
    <location>
        <begin position="47"/>
        <end position="62"/>
    </location>
</feature>
<comment type="subcellular location">
    <subcellularLocation>
        <location evidence="1">Cell outer membrane</location>
        <topology evidence="1">Lipid-anchor</topology>
    </subcellularLocation>
</comment>
<dbReference type="NCBIfam" id="NF047847">
    <property type="entry name" value="SS_mature_LptM"/>
    <property type="match status" value="1"/>
</dbReference>
<keyword evidence="9" id="KW-1185">Reference proteome</keyword>
<dbReference type="PROSITE" id="PS51257">
    <property type="entry name" value="PROKAR_LIPOPROTEIN"/>
    <property type="match status" value="1"/>
</dbReference>
<keyword evidence="4" id="KW-0564">Palmitate</keyword>
<dbReference type="Proteomes" id="UP001166291">
    <property type="component" value="Unassembled WGS sequence"/>
</dbReference>
<keyword evidence="6 8" id="KW-0449">Lipoprotein</keyword>
<evidence type="ECO:0000313" key="9">
    <source>
        <dbReference type="Proteomes" id="UP001166291"/>
    </source>
</evidence>
<dbReference type="InterPro" id="IPR032831">
    <property type="entry name" value="LptM_cons"/>
</dbReference>
<evidence type="ECO:0000256" key="7">
    <source>
        <dbReference type="SAM" id="MobiDB-lite"/>
    </source>
</evidence>
<name>A0ABS6VRE5_9GAMM</name>
<keyword evidence="3" id="KW-0472">Membrane</keyword>
<evidence type="ECO:0000256" key="4">
    <source>
        <dbReference type="ARBA" id="ARBA00023139"/>
    </source>
</evidence>
<dbReference type="Pfam" id="PF13627">
    <property type="entry name" value="LptM_cons"/>
    <property type="match status" value="1"/>
</dbReference>
<evidence type="ECO:0000256" key="2">
    <source>
        <dbReference type="ARBA" id="ARBA00022729"/>
    </source>
</evidence>
<comment type="caution">
    <text evidence="8">The sequence shown here is derived from an EMBL/GenBank/DDBJ whole genome shotgun (WGS) entry which is preliminary data.</text>
</comment>
<protein>
    <submittedName>
        <fullName evidence="8">Lipoprotein</fullName>
    </submittedName>
</protein>
<reference evidence="8" key="1">
    <citation type="submission" date="2021-07" db="EMBL/GenBank/DDBJ databases">
        <title>Zhongshania sp. CAU 1632 isolated from seawater.</title>
        <authorList>
            <person name="Kim W."/>
        </authorList>
    </citation>
    <scope>NUCLEOTIDE SEQUENCE</scope>
    <source>
        <strain evidence="8">CAU 1632</strain>
    </source>
</reference>
<feature type="region of interest" description="Disordered" evidence="7">
    <location>
        <begin position="20"/>
        <end position="62"/>
    </location>
</feature>
<accession>A0ABS6VRE5</accession>
<proteinExistence type="predicted"/>
<dbReference type="RefSeq" id="WP_219043156.1">
    <property type="nucleotide sequence ID" value="NZ_JAHWDQ010000002.1"/>
</dbReference>
<evidence type="ECO:0000256" key="6">
    <source>
        <dbReference type="ARBA" id="ARBA00023288"/>
    </source>
</evidence>
<evidence type="ECO:0000313" key="8">
    <source>
        <dbReference type="EMBL" id="MBW2940893.1"/>
    </source>
</evidence>
<gene>
    <name evidence="8" type="ORF">KXJ70_08910</name>
</gene>
<evidence type="ECO:0000256" key="5">
    <source>
        <dbReference type="ARBA" id="ARBA00023237"/>
    </source>
</evidence>
<keyword evidence="2" id="KW-0732">Signal</keyword>
<sequence>MVSIRTFILCSVVLLGACGQTGPLTLPDDNDKKADVETTDSSTAGPDRQQATTDTATTSPAE</sequence>
<dbReference type="EMBL" id="JAHWDQ010000002">
    <property type="protein sequence ID" value="MBW2940893.1"/>
    <property type="molecule type" value="Genomic_DNA"/>
</dbReference>
<organism evidence="8 9">
    <name type="scientific">Zhongshania aquimaris</name>
    <dbReference type="NCBI Taxonomy" id="2857107"/>
    <lineage>
        <taxon>Bacteria</taxon>
        <taxon>Pseudomonadati</taxon>
        <taxon>Pseudomonadota</taxon>
        <taxon>Gammaproteobacteria</taxon>
        <taxon>Cellvibrionales</taxon>
        <taxon>Spongiibacteraceae</taxon>
        <taxon>Zhongshania</taxon>
    </lineage>
</organism>
<keyword evidence="5" id="KW-0998">Cell outer membrane</keyword>
<evidence type="ECO:0000256" key="3">
    <source>
        <dbReference type="ARBA" id="ARBA00023136"/>
    </source>
</evidence>